<dbReference type="Gene3D" id="3.30.1540.10">
    <property type="entry name" value="formyl-coa transferase, domain 3"/>
    <property type="match status" value="1"/>
</dbReference>
<organism evidence="4 5">
    <name type="scientific">Tieghemiomyces parasiticus</name>
    <dbReference type="NCBI Taxonomy" id="78921"/>
    <lineage>
        <taxon>Eukaryota</taxon>
        <taxon>Fungi</taxon>
        <taxon>Fungi incertae sedis</taxon>
        <taxon>Zoopagomycota</taxon>
        <taxon>Kickxellomycotina</taxon>
        <taxon>Dimargaritomycetes</taxon>
        <taxon>Dimargaritales</taxon>
        <taxon>Dimargaritaceae</taxon>
        <taxon>Tieghemiomyces</taxon>
    </lineage>
</organism>
<keyword evidence="5" id="KW-1185">Reference proteome</keyword>
<dbReference type="Proteomes" id="UP001150569">
    <property type="component" value="Unassembled WGS sequence"/>
</dbReference>
<dbReference type="PANTHER" id="PTHR48207:SF3">
    <property type="entry name" value="SUCCINATE--HYDROXYMETHYLGLUTARATE COA-TRANSFERASE"/>
    <property type="match status" value="1"/>
</dbReference>
<dbReference type="InterPro" id="IPR003673">
    <property type="entry name" value="CoA-Trfase_fam_III"/>
</dbReference>
<dbReference type="OrthoDB" id="5863171at2759"/>
<proteinExistence type="inferred from homology"/>
<evidence type="ECO:0000256" key="2">
    <source>
        <dbReference type="ARBA" id="ARBA00022679"/>
    </source>
</evidence>
<dbReference type="Pfam" id="PF02515">
    <property type="entry name" value="CoA_transf_3"/>
    <property type="match status" value="2"/>
</dbReference>
<dbReference type="InterPro" id="IPR023606">
    <property type="entry name" value="CoA-Trfase_III_dom_1_sf"/>
</dbReference>
<dbReference type="GO" id="GO:0047369">
    <property type="term" value="F:succinate-hydroxymethylglutarate CoA-transferase activity"/>
    <property type="evidence" value="ECO:0007669"/>
    <property type="project" value="TreeGrafter"/>
</dbReference>
<accession>A0A9W8AF22</accession>
<protein>
    <submittedName>
        <fullName evidence="4">Uncharacterized protein</fullName>
    </submittedName>
</protein>
<dbReference type="EMBL" id="JANBPT010000036">
    <property type="protein sequence ID" value="KAJ1929392.1"/>
    <property type="molecule type" value="Genomic_DNA"/>
</dbReference>
<dbReference type="InterPro" id="IPR044855">
    <property type="entry name" value="CoA-Trfase_III_dom3_sf"/>
</dbReference>
<dbReference type="GO" id="GO:0005739">
    <property type="term" value="C:mitochondrion"/>
    <property type="evidence" value="ECO:0007669"/>
    <property type="project" value="TreeGrafter"/>
</dbReference>
<feature type="region of interest" description="Disordered" evidence="3">
    <location>
        <begin position="109"/>
        <end position="133"/>
    </location>
</feature>
<dbReference type="PANTHER" id="PTHR48207">
    <property type="entry name" value="SUCCINATE--HYDROXYMETHYLGLUTARATE COA-TRANSFERASE"/>
    <property type="match status" value="1"/>
</dbReference>
<keyword evidence="2" id="KW-0808">Transferase</keyword>
<comment type="similarity">
    <text evidence="1">Belongs to the CoA-transferase III family.</text>
</comment>
<dbReference type="SUPFAM" id="SSF89796">
    <property type="entry name" value="CoA-transferase family III (CaiB/BaiF)"/>
    <property type="match status" value="1"/>
</dbReference>
<reference evidence="4" key="1">
    <citation type="submission" date="2022-07" db="EMBL/GenBank/DDBJ databases">
        <title>Phylogenomic reconstructions and comparative analyses of Kickxellomycotina fungi.</title>
        <authorList>
            <person name="Reynolds N.K."/>
            <person name="Stajich J.E."/>
            <person name="Barry K."/>
            <person name="Grigoriev I.V."/>
            <person name="Crous P."/>
            <person name="Smith M.E."/>
        </authorList>
    </citation>
    <scope>NUCLEOTIDE SEQUENCE</scope>
    <source>
        <strain evidence="4">RSA 861</strain>
    </source>
</reference>
<gene>
    <name evidence="4" type="ORF">IWQ60_001195</name>
</gene>
<comment type="caution">
    <text evidence="4">The sequence shown here is derived from an EMBL/GenBank/DDBJ whole genome shotgun (WGS) entry which is preliminary data.</text>
</comment>
<dbReference type="Gene3D" id="3.40.50.10540">
    <property type="entry name" value="Crotonobetainyl-coa:carnitine coa-transferase, domain 1"/>
    <property type="match status" value="2"/>
</dbReference>
<evidence type="ECO:0000313" key="5">
    <source>
        <dbReference type="Proteomes" id="UP001150569"/>
    </source>
</evidence>
<evidence type="ECO:0000256" key="3">
    <source>
        <dbReference type="SAM" id="MobiDB-lite"/>
    </source>
</evidence>
<dbReference type="InterPro" id="IPR050483">
    <property type="entry name" value="CoA-transferase_III_domain"/>
</dbReference>
<name>A0A9W8AF22_9FUNG</name>
<dbReference type="AlphaFoldDB" id="A0A9W8AF22"/>
<evidence type="ECO:0000256" key="1">
    <source>
        <dbReference type="ARBA" id="ARBA00008383"/>
    </source>
</evidence>
<sequence>MVSYILYTALTRATAQHFSLPRQASFGKPWPLQRGPWGHVSDSAVPALVRGRHYKADQVTTGAEGSPSQTPLPLEGIRILDLSRVLAGPYCTMLLGDLGAEVIKVEHPDRGDDTRSYGPPFLKRGDSSSTAGGSLASTAAGESAYFLCVNRNKKSVALDFKTAAGRALLCRMAQECDVLVENYVPGKLAALGLGYQDLRQLSPGLIYTSISAEAHALRRSYLSTGLYAHGAIMAALISRGRTGRGQHLDISLLDCQLASLANIASSYLTAGIEAQRWGTSHPSIVPYRAFPTADGSIVVGGGNDRQFRVLCEHLGLPDLLNDPRYRSNRDRVQHRDTLEAAISQRLRTQPTAHWLAVLAESGIPFAPVNNLEQTFKHPQVSAREMVQTVDHPVAGPVRLVGPAVKYSDTPATIRLPPPTLGQHTAEVLCELLALDPKEVERLRGDKVIA</sequence>
<evidence type="ECO:0000313" key="4">
    <source>
        <dbReference type="EMBL" id="KAJ1929392.1"/>
    </source>
</evidence>